<dbReference type="InterPro" id="IPR011009">
    <property type="entry name" value="Kinase-like_dom_sf"/>
</dbReference>
<dbReference type="GO" id="GO:0000287">
    <property type="term" value="F:magnesium ion binding"/>
    <property type="evidence" value="ECO:0007669"/>
    <property type="project" value="InterPro"/>
</dbReference>
<feature type="region of interest" description="Disordered" evidence="12">
    <location>
        <begin position="1164"/>
        <end position="1186"/>
    </location>
</feature>
<keyword evidence="3" id="KW-0723">Serine/threonine-protein kinase</keyword>
<evidence type="ECO:0000256" key="9">
    <source>
        <dbReference type="ARBA" id="ARBA00047899"/>
    </source>
</evidence>
<feature type="compositionally biased region" description="Basic and acidic residues" evidence="12">
    <location>
        <begin position="104"/>
        <end position="116"/>
    </location>
</feature>
<feature type="domain" description="Protein kinase" evidence="13">
    <location>
        <begin position="493"/>
        <end position="770"/>
    </location>
</feature>
<keyword evidence="5" id="KW-0808">Transferase</keyword>
<feature type="coiled-coil region" evidence="11">
    <location>
        <begin position="300"/>
        <end position="331"/>
    </location>
</feature>
<protein>
    <recommendedName>
        <fullName evidence="2">non-specific serine/threonine protein kinase</fullName>
        <ecNumber evidence="2">2.7.11.1</ecNumber>
    </recommendedName>
</protein>
<comment type="catalytic activity">
    <reaction evidence="9">
        <text>L-threonyl-[protein] + ATP = O-phospho-L-threonyl-[protein] + ADP + H(+)</text>
        <dbReference type="Rhea" id="RHEA:46608"/>
        <dbReference type="Rhea" id="RHEA-COMP:11060"/>
        <dbReference type="Rhea" id="RHEA-COMP:11605"/>
        <dbReference type="ChEBI" id="CHEBI:15378"/>
        <dbReference type="ChEBI" id="CHEBI:30013"/>
        <dbReference type="ChEBI" id="CHEBI:30616"/>
        <dbReference type="ChEBI" id="CHEBI:61977"/>
        <dbReference type="ChEBI" id="CHEBI:456216"/>
        <dbReference type="EC" id="2.7.11.1"/>
    </reaction>
</comment>
<feature type="region of interest" description="Disordered" evidence="12">
    <location>
        <begin position="147"/>
        <end position="188"/>
    </location>
</feature>
<dbReference type="AlphaFoldDB" id="A0AA35W391"/>
<dbReference type="Gene3D" id="1.20.1480.20">
    <property type="entry name" value="MAST3 pre-PK domain-like"/>
    <property type="match status" value="1"/>
</dbReference>
<evidence type="ECO:0000313" key="16">
    <source>
        <dbReference type="Proteomes" id="UP001174909"/>
    </source>
</evidence>
<evidence type="ECO:0000256" key="10">
    <source>
        <dbReference type="ARBA" id="ARBA00048679"/>
    </source>
</evidence>
<reference evidence="15" key="1">
    <citation type="submission" date="2023-03" db="EMBL/GenBank/DDBJ databases">
        <authorList>
            <person name="Steffen K."/>
            <person name="Cardenas P."/>
        </authorList>
    </citation>
    <scope>NUCLEOTIDE SEQUENCE</scope>
</reference>
<dbReference type="InterPro" id="IPR050236">
    <property type="entry name" value="Ser_Thr_kinase_AGC"/>
</dbReference>
<dbReference type="PROSITE" id="PS51285">
    <property type="entry name" value="AGC_KINASE_CTER"/>
    <property type="match status" value="1"/>
</dbReference>
<comment type="catalytic activity">
    <reaction evidence="10">
        <text>L-seryl-[protein] + ATP = O-phospho-L-seryl-[protein] + ADP + H(+)</text>
        <dbReference type="Rhea" id="RHEA:17989"/>
        <dbReference type="Rhea" id="RHEA-COMP:9863"/>
        <dbReference type="Rhea" id="RHEA-COMP:11604"/>
        <dbReference type="ChEBI" id="CHEBI:15378"/>
        <dbReference type="ChEBI" id="CHEBI:29999"/>
        <dbReference type="ChEBI" id="CHEBI:30616"/>
        <dbReference type="ChEBI" id="CHEBI:83421"/>
        <dbReference type="ChEBI" id="CHEBI:456216"/>
        <dbReference type="EC" id="2.7.11.1"/>
    </reaction>
</comment>
<feature type="compositionally biased region" description="Low complexity" evidence="12">
    <location>
        <begin position="902"/>
        <end position="917"/>
    </location>
</feature>
<comment type="caution">
    <text evidence="15">The sequence shown here is derived from an EMBL/GenBank/DDBJ whole genome shotgun (WGS) entry which is preliminary data.</text>
</comment>
<dbReference type="GO" id="GO:0005524">
    <property type="term" value="F:ATP binding"/>
    <property type="evidence" value="ECO:0007669"/>
    <property type="project" value="UniProtKB-KW"/>
</dbReference>
<evidence type="ECO:0000256" key="6">
    <source>
        <dbReference type="ARBA" id="ARBA00022741"/>
    </source>
</evidence>
<dbReference type="Proteomes" id="UP001174909">
    <property type="component" value="Unassembled WGS sequence"/>
</dbReference>
<evidence type="ECO:0000256" key="4">
    <source>
        <dbReference type="ARBA" id="ARBA00022553"/>
    </source>
</evidence>
<dbReference type="Pfam" id="PF08926">
    <property type="entry name" value="DUF1908"/>
    <property type="match status" value="1"/>
</dbReference>
<dbReference type="FunFam" id="3.30.200.20:FF:000012">
    <property type="entry name" value="microtubule-associated serine/threonine-protein kinase 2 isoform X1"/>
    <property type="match status" value="1"/>
</dbReference>
<dbReference type="SMART" id="SM00220">
    <property type="entry name" value="S_TKc"/>
    <property type="match status" value="1"/>
</dbReference>
<feature type="compositionally biased region" description="Polar residues" evidence="12">
    <location>
        <begin position="148"/>
        <end position="169"/>
    </location>
</feature>
<keyword evidence="11" id="KW-0175">Coiled coil</keyword>
<dbReference type="Gene3D" id="3.30.200.20">
    <property type="entry name" value="Phosphorylase Kinase, domain 1"/>
    <property type="match status" value="1"/>
</dbReference>
<dbReference type="InterPro" id="IPR023142">
    <property type="entry name" value="MAST_pre-PK_dom_sf"/>
</dbReference>
<dbReference type="PANTHER" id="PTHR24356:SF414">
    <property type="entry name" value="NON-SPECIFIC SERINE_THREONINE PROTEIN KINASE"/>
    <property type="match status" value="1"/>
</dbReference>
<comment type="similarity">
    <text evidence="1">Belongs to the protein kinase superfamily. AGC Ser/Thr protein kinase family.</text>
</comment>
<keyword evidence="8" id="KW-0067">ATP-binding</keyword>
<feature type="compositionally biased region" description="Polar residues" evidence="12">
    <location>
        <begin position="178"/>
        <end position="188"/>
    </location>
</feature>
<feature type="compositionally biased region" description="Acidic residues" evidence="12">
    <location>
        <begin position="976"/>
        <end position="985"/>
    </location>
</feature>
<evidence type="ECO:0000313" key="15">
    <source>
        <dbReference type="EMBL" id="CAI7999160.1"/>
    </source>
</evidence>
<accession>A0AA35W391</accession>
<keyword evidence="6" id="KW-0547">Nucleotide-binding</keyword>
<dbReference type="InterPro" id="IPR015022">
    <property type="entry name" value="MAST_pre-PK_dom"/>
</dbReference>
<evidence type="ECO:0000256" key="12">
    <source>
        <dbReference type="SAM" id="MobiDB-lite"/>
    </source>
</evidence>
<feature type="region of interest" description="Disordered" evidence="12">
    <location>
        <begin position="1"/>
        <end position="133"/>
    </location>
</feature>
<feature type="domain" description="AGC-kinase C-terminal" evidence="14">
    <location>
        <begin position="771"/>
        <end position="846"/>
    </location>
</feature>
<evidence type="ECO:0000256" key="3">
    <source>
        <dbReference type="ARBA" id="ARBA00022527"/>
    </source>
</evidence>
<dbReference type="GO" id="GO:0035556">
    <property type="term" value="P:intracellular signal transduction"/>
    <property type="evidence" value="ECO:0007669"/>
    <property type="project" value="TreeGrafter"/>
</dbReference>
<evidence type="ECO:0000259" key="13">
    <source>
        <dbReference type="PROSITE" id="PS50011"/>
    </source>
</evidence>
<dbReference type="GO" id="GO:0004674">
    <property type="term" value="F:protein serine/threonine kinase activity"/>
    <property type="evidence" value="ECO:0007669"/>
    <property type="project" value="UniProtKB-KW"/>
</dbReference>
<dbReference type="GO" id="GO:0007010">
    <property type="term" value="P:cytoskeleton organization"/>
    <property type="evidence" value="ECO:0007669"/>
    <property type="project" value="UniProtKB-ARBA"/>
</dbReference>
<evidence type="ECO:0000256" key="11">
    <source>
        <dbReference type="SAM" id="Coils"/>
    </source>
</evidence>
<dbReference type="FunFam" id="1.10.510.10:FF:000024">
    <property type="entry name" value="Probable serine/threonine-protein kinase cot-1"/>
    <property type="match status" value="1"/>
</dbReference>
<evidence type="ECO:0000256" key="7">
    <source>
        <dbReference type="ARBA" id="ARBA00022777"/>
    </source>
</evidence>
<dbReference type="InterPro" id="IPR008271">
    <property type="entry name" value="Ser/Thr_kinase_AS"/>
</dbReference>
<dbReference type="EC" id="2.7.11.1" evidence="2"/>
<evidence type="ECO:0000256" key="8">
    <source>
        <dbReference type="ARBA" id="ARBA00022840"/>
    </source>
</evidence>
<keyword evidence="7 15" id="KW-0418">Kinase</keyword>
<dbReference type="FunFam" id="1.20.1480.20:FF:000001">
    <property type="entry name" value="microtubule-associated serine/threonine-protein kinase 4 isoform X1"/>
    <property type="match status" value="1"/>
</dbReference>
<dbReference type="PROSITE" id="PS50011">
    <property type="entry name" value="PROTEIN_KINASE_DOM"/>
    <property type="match status" value="1"/>
</dbReference>
<dbReference type="Pfam" id="PF00069">
    <property type="entry name" value="Pkinase"/>
    <property type="match status" value="1"/>
</dbReference>
<gene>
    <name evidence="15" type="ORF">GBAR_LOCUS2628</name>
</gene>
<dbReference type="PROSITE" id="PS00108">
    <property type="entry name" value="PROTEIN_KINASE_ST"/>
    <property type="match status" value="1"/>
</dbReference>
<feature type="compositionally biased region" description="Low complexity" evidence="12">
    <location>
        <begin position="56"/>
        <end position="71"/>
    </location>
</feature>
<name>A0AA35W391_GEOBA</name>
<proteinExistence type="inferred from homology"/>
<dbReference type="SUPFAM" id="SSF140482">
    <property type="entry name" value="MAST3 pre-PK domain-like"/>
    <property type="match status" value="1"/>
</dbReference>
<evidence type="ECO:0000259" key="14">
    <source>
        <dbReference type="PROSITE" id="PS51285"/>
    </source>
</evidence>
<dbReference type="EMBL" id="CASHTH010000358">
    <property type="protein sequence ID" value="CAI7999160.1"/>
    <property type="molecule type" value="Genomic_DNA"/>
</dbReference>
<sequence>MSTLPRAQKPKVPLLRVPLEGGPDYSLSDSEFSDNDELNKTLPPNFHLFPQSPLHSRSSSGLMLSPSRGSPVRSLGVTTRGNKETSIRRRQPVAPHQKPNLLRYKKESRQMGKSDPDLELMSPEDSFEDEMELEFKRDSFKNCKLPTRAQSLNYPKSPNFSSPRISSPSPGEAPGTASPKTWSPSTSNFERFQLSRRSEMDRSGRRWSVVSAASSGYTTGYTDSPQSLSTFPSTEQIHQLPTTPTMDDFRILSRHLRSDSSGSSVIITDEDRVPLHRPRTRSLSPKRSPRGILLDQDATLNIFKQKYPKAKEEMEEKLQEFLTKYSESNLQFSDSNINFGRHQILECARDALEKSRENALSKDQVISMCSNLEGTLVEVTDRTSSKMVPEQLKLLVRKLLVIIMRVARLLEIMEFDPQEFSSTLNESTQDADRGVVLNFMSSSHMPYILNRLQISLEADDEDQREEKKKRAQYLKEAGLGEREEQKHLNKDDFQIVKLISNGAYSAVYLVRHKATRKRFAMKKISKHRMVMKKQVEQVFYERDILTFAENPFVVGLWCTFQTKNHLYMVMEYVEGGDVASLLKNVGALPLEMATVYFAETVLALEYIHNYGIIHRDLKPDNLLITSEGHIKLTDFGLSKIGLVNYTAHVIESHENKFHDPEVYGTPDYIAPEVILGQGYGYAVDWWSMGVILYEMIIGATPFCSTTVQQLFEEITDENLVICWPEPSEPDEEVPDIAKNIVEHLLCHDPQTRLGSAARGGDTGVRDHPFFEEVDWQNLLREKAEFFIPQLKGEEDTSYFDSRDDRYTHEFVSDDDEEDGVDANNDPLHQSFANFSQVAPRFCQMMEELQSSLCEETDPSQHQHQQLLKSKMVPILSGEGPKHEHRDSGISAGETSVVSFQPPVLSGSSSTTPTPVGSEEVVPSSGQPTAAETVKILRTATGVANTSTTTGGGGRERAGDAAPEGEEEDNIVTTIDEVSDEEPMLDEGEKTPEPLQQMPTSPPPSITTHSYTAASCLSQRGCGLGDDISQISIADITVCPPTPGVVAGVQDSGSSSSVAEASPLSSPRHSQMVTSTYAIKRGPSGYGMILKAIRVYIGQTDDYRIHHIIEKVDKKGCLVTHINGQSVIGLHHIQVLKLMIDKHNSFLYINTIPLEDTSIRKDKKKRLPTLGHRVGSSSATARAGAVE</sequence>
<evidence type="ECO:0000256" key="5">
    <source>
        <dbReference type="ARBA" id="ARBA00022679"/>
    </source>
</evidence>
<organism evidence="15 16">
    <name type="scientific">Geodia barretti</name>
    <name type="common">Barrett's horny sponge</name>
    <dbReference type="NCBI Taxonomy" id="519541"/>
    <lineage>
        <taxon>Eukaryota</taxon>
        <taxon>Metazoa</taxon>
        <taxon>Porifera</taxon>
        <taxon>Demospongiae</taxon>
        <taxon>Heteroscleromorpha</taxon>
        <taxon>Tetractinellida</taxon>
        <taxon>Astrophorina</taxon>
        <taxon>Geodiidae</taxon>
        <taxon>Geodia</taxon>
    </lineage>
</organism>
<evidence type="ECO:0000256" key="1">
    <source>
        <dbReference type="ARBA" id="ARBA00009903"/>
    </source>
</evidence>
<dbReference type="InterPro" id="IPR000719">
    <property type="entry name" value="Prot_kinase_dom"/>
</dbReference>
<keyword evidence="4" id="KW-0597">Phosphoprotein</keyword>
<dbReference type="Gene3D" id="1.10.510.10">
    <property type="entry name" value="Transferase(Phosphotransferase) domain 1"/>
    <property type="match status" value="1"/>
</dbReference>
<feature type="region of interest" description="Disordered" evidence="12">
    <location>
        <begin position="942"/>
        <end position="1007"/>
    </location>
</feature>
<keyword evidence="16" id="KW-1185">Reference proteome</keyword>
<evidence type="ECO:0000256" key="2">
    <source>
        <dbReference type="ARBA" id="ARBA00012513"/>
    </source>
</evidence>
<dbReference type="InterPro" id="IPR000961">
    <property type="entry name" value="AGC-kinase_C"/>
</dbReference>
<feature type="region of interest" description="Disordered" evidence="12">
    <location>
        <begin position="902"/>
        <end position="928"/>
    </location>
</feature>
<dbReference type="PANTHER" id="PTHR24356">
    <property type="entry name" value="SERINE/THREONINE-PROTEIN KINASE"/>
    <property type="match status" value="1"/>
</dbReference>
<dbReference type="SUPFAM" id="SSF56112">
    <property type="entry name" value="Protein kinase-like (PK-like)"/>
    <property type="match status" value="1"/>
</dbReference>